<protein>
    <recommendedName>
        <fullName evidence="2">J domain-containing protein</fullName>
    </recommendedName>
</protein>
<dbReference type="InterPro" id="IPR018253">
    <property type="entry name" value="DnaJ_domain_CS"/>
</dbReference>
<dbReference type="PROSITE" id="PS00636">
    <property type="entry name" value="DNAJ_1"/>
    <property type="match status" value="1"/>
</dbReference>
<evidence type="ECO:0000256" key="1">
    <source>
        <dbReference type="SAM" id="MobiDB-lite"/>
    </source>
</evidence>
<feature type="region of interest" description="Disordered" evidence="1">
    <location>
        <begin position="1120"/>
        <end position="1145"/>
    </location>
</feature>
<accession>A0A8S9P6Z5</accession>
<gene>
    <name evidence="3" type="ORF">F2Q69_00008804</name>
</gene>
<dbReference type="PROSITE" id="PS50076">
    <property type="entry name" value="DNAJ_2"/>
    <property type="match status" value="1"/>
</dbReference>
<evidence type="ECO:0000313" key="4">
    <source>
        <dbReference type="Proteomes" id="UP000712600"/>
    </source>
</evidence>
<evidence type="ECO:0000313" key="3">
    <source>
        <dbReference type="EMBL" id="KAF3511259.1"/>
    </source>
</evidence>
<dbReference type="AlphaFoldDB" id="A0A8S9P6Z5"/>
<dbReference type="Gene3D" id="2.40.70.10">
    <property type="entry name" value="Acid Proteases"/>
    <property type="match status" value="1"/>
</dbReference>
<dbReference type="PANTHER" id="PTHR45286:SF1">
    <property type="entry name" value="CHAPERONE DNAJ-DOMAIN SUPERFAMILY PROTEIN"/>
    <property type="match status" value="1"/>
</dbReference>
<dbReference type="PRINTS" id="PR00625">
    <property type="entry name" value="JDOMAIN"/>
</dbReference>
<organism evidence="3 4">
    <name type="scientific">Brassica cretica</name>
    <name type="common">Mustard</name>
    <dbReference type="NCBI Taxonomy" id="69181"/>
    <lineage>
        <taxon>Eukaryota</taxon>
        <taxon>Viridiplantae</taxon>
        <taxon>Streptophyta</taxon>
        <taxon>Embryophyta</taxon>
        <taxon>Tracheophyta</taxon>
        <taxon>Spermatophyta</taxon>
        <taxon>Magnoliopsida</taxon>
        <taxon>eudicotyledons</taxon>
        <taxon>Gunneridae</taxon>
        <taxon>Pentapetalae</taxon>
        <taxon>rosids</taxon>
        <taxon>malvids</taxon>
        <taxon>Brassicales</taxon>
        <taxon>Brassicaceae</taxon>
        <taxon>Brassiceae</taxon>
        <taxon>Brassica</taxon>
    </lineage>
</organism>
<dbReference type="Pfam" id="PF00226">
    <property type="entry name" value="DnaJ"/>
    <property type="match status" value="1"/>
</dbReference>
<sequence length="1145" mass="129825">MSILAGLIRRRFGASIPIHLNYFREPSRFLLNPSQGRTRLLSGEADSNRAEFPVENAYDILSVSESSSIAEIKASFRRLAKETHPDLIGAKKDSSTSLRFVQILAAYEILSDSERRAHYDRYLLSRRMVVTKKSTQGYMIYKYKAGLTLSEEMEVVEWLKWYREAIHDIVIEKRVAANGTGYLDELEEDFYSAIRAAYFGPDVESVELLPDCFEAEERSVYDTREVLHLVSGRDLFGMVCLVDSFLELSSACSKKLASSSSFMDSGNHDMISHIQSSRKQNHVSDAYKDIQLHVSGRVVATAVRVPPKQNEGDHDQIHVFLNSEEGSSHGNESSPGNESGGAKLLVGTISGLGTSPDEGSCYVYDGNGVKTHVIMKHRTFLVRHLHWYKIGEKVSICECRCSRAKLPPSKFWLFEPRCGLHDVGGWYVETYGKDKKGRTVLAQRFWDGLEVGTTLDGRLHPGIYLLTLAYRTLDLEDERRRKRSIVEIIGARSNFKEVKKNIEEKEEVHKEISEVSRTEISGETSTYRDEALEMGTRTKDENGDTDVAWAQVSPGKSEEGEIVGKEQDNEFEDIDVGEKLEDFEDDIEDELHRRVRCQAMDGDLSTVRLIPSFDTRYNFALAFQWRQFEVNQHHVAEVMLILLNSVMPERGPSVFQDRLKPRSHTKYMPISTRSSKEELLFFSNPARLERSIRKENRASSIDTTSTTSIDTTSTMSIDTCDRAMINSSTRTSIDTNPRADMVATLVLQRDENGDLHEPGGHLCNAAGQKIDGQGTAILEPYSAAEDKVPLQRSLADLTRPISLIEHAVEKNEYQGYIEKMESMIEKILKIQQKTSAYLNLRLDVLYKELNGKLETLNAHVMMLDAQVSQTAEAVKKQEALFKGKAMESIDRRLLPGINRHQTYGYEPAMEKQATKEEISVEKRVKSRKPYIPKHLKREVNKEELEEFHKRVKRVPKEMSLEDAYHKYRLGNFFRESRETDKDIELLFNKVSRKPKRKLKKEQDPGKFLISCSIHSHHLPNALCDTGSAVSIMAIDTAELLGLKMEPSKDSFTFVESSRVNSACMIKNLKELISCIEKFEDSGPTADSNRQPAIPESASVDIRTSASVNFQYQESIDTKPSVSVDTIRLSEQPETEKFKSGGRNKN</sequence>
<dbReference type="InterPro" id="IPR036869">
    <property type="entry name" value="J_dom_sf"/>
</dbReference>
<feature type="domain" description="J" evidence="2">
    <location>
        <begin position="56"/>
        <end position="123"/>
    </location>
</feature>
<dbReference type="EMBL" id="QGKX02001521">
    <property type="protein sequence ID" value="KAF3511259.1"/>
    <property type="molecule type" value="Genomic_DNA"/>
</dbReference>
<proteinExistence type="predicted"/>
<comment type="caution">
    <text evidence="3">The sequence shown here is derived from an EMBL/GenBank/DDBJ whole genome shotgun (WGS) entry which is preliminary data.</text>
</comment>
<dbReference type="InterPro" id="IPR021109">
    <property type="entry name" value="Peptidase_aspartic_dom_sf"/>
</dbReference>
<dbReference type="Proteomes" id="UP000712600">
    <property type="component" value="Unassembled WGS sequence"/>
</dbReference>
<dbReference type="SUPFAM" id="SSF46565">
    <property type="entry name" value="Chaperone J-domain"/>
    <property type="match status" value="1"/>
</dbReference>
<dbReference type="SMART" id="SM00271">
    <property type="entry name" value="DnaJ"/>
    <property type="match status" value="1"/>
</dbReference>
<reference evidence="3" key="1">
    <citation type="submission" date="2019-12" db="EMBL/GenBank/DDBJ databases">
        <title>Genome sequencing and annotation of Brassica cretica.</title>
        <authorList>
            <person name="Studholme D.J."/>
            <person name="Sarris P."/>
        </authorList>
    </citation>
    <scope>NUCLEOTIDE SEQUENCE</scope>
    <source>
        <strain evidence="3">PFS-109/04</strain>
        <tissue evidence="3">Leaf</tissue>
    </source>
</reference>
<dbReference type="Gene3D" id="1.10.287.110">
    <property type="entry name" value="DnaJ domain"/>
    <property type="match status" value="1"/>
</dbReference>
<evidence type="ECO:0000259" key="2">
    <source>
        <dbReference type="PROSITE" id="PS50076"/>
    </source>
</evidence>
<dbReference type="InterPro" id="IPR001623">
    <property type="entry name" value="DnaJ_domain"/>
</dbReference>
<dbReference type="CDD" id="cd06257">
    <property type="entry name" value="DnaJ"/>
    <property type="match status" value="1"/>
</dbReference>
<name>A0A8S9P6Z5_BRACR</name>
<dbReference type="PANTHER" id="PTHR45286">
    <property type="entry name" value="CHAPERONE DNAJ-DOMAIN SUPERFAMILY PROTEIN"/>
    <property type="match status" value="1"/>
</dbReference>